<evidence type="ECO:0000313" key="2">
    <source>
        <dbReference type="WBParaSite" id="PS1159_v2.g22673.t1"/>
    </source>
</evidence>
<organism evidence="1 2">
    <name type="scientific">Panagrolaimus sp. PS1159</name>
    <dbReference type="NCBI Taxonomy" id="55785"/>
    <lineage>
        <taxon>Eukaryota</taxon>
        <taxon>Metazoa</taxon>
        <taxon>Ecdysozoa</taxon>
        <taxon>Nematoda</taxon>
        <taxon>Chromadorea</taxon>
        <taxon>Rhabditida</taxon>
        <taxon>Tylenchina</taxon>
        <taxon>Panagrolaimomorpha</taxon>
        <taxon>Panagrolaimoidea</taxon>
        <taxon>Panagrolaimidae</taxon>
        <taxon>Panagrolaimus</taxon>
    </lineage>
</organism>
<protein>
    <submittedName>
        <fullName evidence="2">Uncharacterized protein</fullName>
    </submittedName>
</protein>
<evidence type="ECO:0000313" key="1">
    <source>
        <dbReference type="Proteomes" id="UP000887580"/>
    </source>
</evidence>
<dbReference type="WBParaSite" id="PS1159_v2.g22673.t1">
    <property type="protein sequence ID" value="PS1159_v2.g22673.t1"/>
    <property type="gene ID" value="PS1159_v2.g22673"/>
</dbReference>
<dbReference type="Proteomes" id="UP000887580">
    <property type="component" value="Unplaced"/>
</dbReference>
<name>A0AC35G0C2_9BILA</name>
<accession>A0AC35G0C2</accession>
<reference evidence="2" key="1">
    <citation type="submission" date="2022-11" db="UniProtKB">
        <authorList>
            <consortium name="WormBaseParasite"/>
        </authorList>
    </citation>
    <scope>IDENTIFICATION</scope>
</reference>
<sequence length="141" mass="16151">MEWISSTPPNSIYAGSMQLMAGVKACTSRPIANHPHFEDKILREKTERIYKIYGKYSIKDVHEMSCSESINYLILEDSICLAQTKSGCSTNEIIDNSQPLKNIPPTKIRFCQAVKEQSTKISKKFKLVFENSTFKIYRVFC</sequence>
<proteinExistence type="predicted"/>